<evidence type="ECO:0000313" key="2">
    <source>
        <dbReference type="Proteomes" id="UP001231189"/>
    </source>
</evidence>
<dbReference type="InterPro" id="IPR052929">
    <property type="entry name" value="RNase_H-like_EbsB-rel"/>
</dbReference>
<protein>
    <recommendedName>
        <fullName evidence="3">RNase H type-1 domain-containing protein</fullName>
    </recommendedName>
</protein>
<dbReference type="PANTHER" id="PTHR47074">
    <property type="entry name" value="BNAC02G40300D PROTEIN"/>
    <property type="match status" value="1"/>
</dbReference>
<sequence length="128" mass="13902">MRSEARDAEAEALPGSSCSLSLPMLQLHADSDDDASALPLTCRSSAEAALFEERWTKPEPRFLKLNVDASFIAESGTGATGAILHDYQERFVATSVTFLPHVMTTSMAKALAMKEGIILADRFGRNRI</sequence>
<keyword evidence="2" id="KW-1185">Reference proteome</keyword>
<name>A0AAD8U041_LOLMU</name>
<dbReference type="EMBL" id="JAUUTY010000001">
    <property type="protein sequence ID" value="KAK1695277.1"/>
    <property type="molecule type" value="Genomic_DNA"/>
</dbReference>
<gene>
    <name evidence="1" type="ORF">QYE76_011974</name>
</gene>
<evidence type="ECO:0000313" key="1">
    <source>
        <dbReference type="EMBL" id="KAK1695277.1"/>
    </source>
</evidence>
<organism evidence="1 2">
    <name type="scientific">Lolium multiflorum</name>
    <name type="common">Italian ryegrass</name>
    <name type="synonym">Lolium perenne subsp. multiflorum</name>
    <dbReference type="NCBI Taxonomy" id="4521"/>
    <lineage>
        <taxon>Eukaryota</taxon>
        <taxon>Viridiplantae</taxon>
        <taxon>Streptophyta</taxon>
        <taxon>Embryophyta</taxon>
        <taxon>Tracheophyta</taxon>
        <taxon>Spermatophyta</taxon>
        <taxon>Magnoliopsida</taxon>
        <taxon>Liliopsida</taxon>
        <taxon>Poales</taxon>
        <taxon>Poaceae</taxon>
        <taxon>BOP clade</taxon>
        <taxon>Pooideae</taxon>
        <taxon>Poodae</taxon>
        <taxon>Poeae</taxon>
        <taxon>Poeae Chloroplast Group 2 (Poeae type)</taxon>
        <taxon>Loliodinae</taxon>
        <taxon>Loliinae</taxon>
        <taxon>Lolium</taxon>
    </lineage>
</organism>
<evidence type="ECO:0008006" key="3">
    <source>
        <dbReference type="Google" id="ProtNLM"/>
    </source>
</evidence>
<dbReference type="AlphaFoldDB" id="A0AAD8U041"/>
<proteinExistence type="predicted"/>
<comment type="caution">
    <text evidence="1">The sequence shown here is derived from an EMBL/GenBank/DDBJ whole genome shotgun (WGS) entry which is preliminary data.</text>
</comment>
<dbReference type="PANTHER" id="PTHR47074:SF11">
    <property type="entry name" value="REVERSE TRANSCRIPTASE-LIKE PROTEIN"/>
    <property type="match status" value="1"/>
</dbReference>
<dbReference type="Proteomes" id="UP001231189">
    <property type="component" value="Unassembled WGS sequence"/>
</dbReference>
<reference evidence="1" key="1">
    <citation type="submission" date="2023-07" db="EMBL/GenBank/DDBJ databases">
        <title>A chromosome-level genome assembly of Lolium multiflorum.</title>
        <authorList>
            <person name="Chen Y."/>
            <person name="Copetti D."/>
            <person name="Kolliker R."/>
            <person name="Studer B."/>
        </authorList>
    </citation>
    <scope>NUCLEOTIDE SEQUENCE</scope>
    <source>
        <strain evidence="1">02402/16</strain>
        <tissue evidence="1">Leaf</tissue>
    </source>
</reference>
<accession>A0AAD8U041</accession>